<evidence type="ECO:0000259" key="8">
    <source>
        <dbReference type="Pfam" id="PF03600"/>
    </source>
</evidence>
<keyword evidence="6 7" id="KW-0472">Membrane</keyword>
<evidence type="ECO:0000256" key="2">
    <source>
        <dbReference type="ARBA" id="ARBA00022448"/>
    </source>
</evidence>
<feature type="transmembrane region" description="Helical" evidence="7">
    <location>
        <begin position="317"/>
        <end position="339"/>
    </location>
</feature>
<evidence type="ECO:0000256" key="5">
    <source>
        <dbReference type="ARBA" id="ARBA00022989"/>
    </source>
</evidence>
<feature type="transmembrane region" description="Helical" evidence="7">
    <location>
        <begin position="88"/>
        <end position="119"/>
    </location>
</feature>
<gene>
    <name evidence="9" type="ORF">H9831_10755</name>
</gene>
<evidence type="ECO:0000256" key="3">
    <source>
        <dbReference type="ARBA" id="ARBA00022475"/>
    </source>
</evidence>
<feature type="transmembrane region" description="Helical" evidence="7">
    <location>
        <begin position="166"/>
        <end position="185"/>
    </location>
</feature>
<proteinExistence type="predicted"/>
<evidence type="ECO:0000256" key="7">
    <source>
        <dbReference type="SAM" id="Phobius"/>
    </source>
</evidence>
<evidence type="ECO:0000256" key="4">
    <source>
        <dbReference type="ARBA" id="ARBA00022692"/>
    </source>
</evidence>
<dbReference type="PANTHER" id="PTHR43302:SF5">
    <property type="entry name" value="TRANSPORTER ARSB-RELATED"/>
    <property type="match status" value="1"/>
</dbReference>
<evidence type="ECO:0000313" key="9">
    <source>
        <dbReference type="EMBL" id="HIY61138.1"/>
    </source>
</evidence>
<dbReference type="Pfam" id="PF03600">
    <property type="entry name" value="CitMHS"/>
    <property type="match status" value="1"/>
</dbReference>
<keyword evidence="5 7" id="KW-1133">Transmembrane helix</keyword>
<feature type="transmembrane region" description="Helical" evidence="7">
    <location>
        <begin position="351"/>
        <end position="375"/>
    </location>
</feature>
<accession>A0A9D1YQQ0</accession>
<evidence type="ECO:0000313" key="10">
    <source>
        <dbReference type="Proteomes" id="UP000824007"/>
    </source>
</evidence>
<feature type="transmembrane region" description="Helical" evidence="7">
    <location>
        <begin position="214"/>
        <end position="241"/>
    </location>
</feature>
<dbReference type="EMBL" id="DXDD01000134">
    <property type="protein sequence ID" value="HIY61138.1"/>
    <property type="molecule type" value="Genomic_DNA"/>
</dbReference>
<feature type="transmembrane region" description="Helical" evidence="7">
    <location>
        <begin position="247"/>
        <end position="267"/>
    </location>
</feature>
<feature type="transmembrane region" description="Helical" evidence="7">
    <location>
        <begin position="18"/>
        <end position="36"/>
    </location>
</feature>
<feature type="transmembrane region" description="Helical" evidence="7">
    <location>
        <begin position="48"/>
        <end position="68"/>
    </location>
</feature>
<keyword evidence="3" id="KW-1003">Cell membrane</keyword>
<protein>
    <submittedName>
        <fullName evidence="9">Citrate transporter</fullName>
    </submittedName>
</protein>
<comment type="caution">
    <text evidence="9">The sequence shown here is derived from an EMBL/GenBank/DDBJ whole genome shotgun (WGS) entry which is preliminary data.</text>
</comment>
<sequence>MKAVSAAKNVLTALKSDPVLLISGLLAALSMFFVHPDAEYVSYIDYRVLALLFSLMCVMNGFQEQGLFRKMAVFVLSRTANTRQLSAVLVFLCFFLSMLITNDVALITFVPFTVLILSITGQQKRLIPIIVLQTVAANLGSMLTPIGNPQNLYLYNLSGMGPGEFLSVMFPYTAVSFALLAFSLFPGKSEAVELASVFTELPPADKKKVVCYTLLFLLCMGCVLRLLPWQLMLAAVVLVLFFVSRPLLFKADFGLLATFVFFFLFIGNMGRLPAVSGLLSRILSGHELLVGVLSSQVISNVPSALLLSGFTADYRPLLVGVNLGGLGTLIASLASLISYKQYAQTEGCRKGAYLLSFTAVNVLFLLALLAVSLPLGDF</sequence>
<dbReference type="GO" id="GO:0055085">
    <property type="term" value="P:transmembrane transport"/>
    <property type="evidence" value="ECO:0007669"/>
    <property type="project" value="InterPro"/>
</dbReference>
<dbReference type="PANTHER" id="PTHR43302">
    <property type="entry name" value="TRANSPORTER ARSB-RELATED"/>
    <property type="match status" value="1"/>
</dbReference>
<reference evidence="9" key="1">
    <citation type="journal article" date="2021" name="PeerJ">
        <title>Extensive microbial diversity within the chicken gut microbiome revealed by metagenomics and culture.</title>
        <authorList>
            <person name="Gilroy R."/>
            <person name="Ravi A."/>
            <person name="Getino M."/>
            <person name="Pursley I."/>
            <person name="Horton D.L."/>
            <person name="Alikhan N.F."/>
            <person name="Baker D."/>
            <person name="Gharbi K."/>
            <person name="Hall N."/>
            <person name="Watson M."/>
            <person name="Adriaenssens E.M."/>
            <person name="Foster-Nyarko E."/>
            <person name="Jarju S."/>
            <person name="Secka A."/>
            <person name="Antonio M."/>
            <person name="Oren A."/>
            <person name="Chaudhuri R.R."/>
            <person name="La Ragione R."/>
            <person name="Hildebrand F."/>
            <person name="Pallen M.J."/>
        </authorList>
    </citation>
    <scope>NUCLEOTIDE SEQUENCE</scope>
    <source>
        <strain evidence="9">ChiSxjej3B15-24422</strain>
    </source>
</reference>
<dbReference type="InterPro" id="IPR004680">
    <property type="entry name" value="Cit_transptr-like_dom"/>
</dbReference>
<dbReference type="Proteomes" id="UP000824007">
    <property type="component" value="Unassembled WGS sequence"/>
</dbReference>
<reference evidence="9" key="2">
    <citation type="submission" date="2021-04" db="EMBL/GenBank/DDBJ databases">
        <authorList>
            <person name="Gilroy R."/>
        </authorList>
    </citation>
    <scope>NUCLEOTIDE SEQUENCE</scope>
    <source>
        <strain evidence="9">ChiSxjej3B15-24422</strain>
    </source>
</reference>
<dbReference type="AlphaFoldDB" id="A0A9D1YQQ0"/>
<feature type="domain" description="Citrate transporter-like" evidence="8">
    <location>
        <begin position="22"/>
        <end position="308"/>
    </location>
</feature>
<evidence type="ECO:0000256" key="1">
    <source>
        <dbReference type="ARBA" id="ARBA00004651"/>
    </source>
</evidence>
<name>A0A9D1YQQ0_9FIRM</name>
<comment type="subcellular location">
    <subcellularLocation>
        <location evidence="1">Cell membrane</location>
        <topology evidence="1">Multi-pass membrane protein</topology>
    </subcellularLocation>
</comment>
<evidence type="ECO:0000256" key="6">
    <source>
        <dbReference type="ARBA" id="ARBA00023136"/>
    </source>
</evidence>
<dbReference type="GO" id="GO:0005886">
    <property type="term" value="C:plasma membrane"/>
    <property type="evidence" value="ECO:0007669"/>
    <property type="project" value="UniProtKB-SubCell"/>
</dbReference>
<keyword evidence="4 7" id="KW-0812">Transmembrane</keyword>
<keyword evidence="2" id="KW-0813">Transport</keyword>
<organism evidence="9 10">
    <name type="scientific">Candidatus Eisenbergiella pullistercoris</name>
    <dbReference type="NCBI Taxonomy" id="2838555"/>
    <lineage>
        <taxon>Bacteria</taxon>
        <taxon>Bacillati</taxon>
        <taxon>Bacillota</taxon>
        <taxon>Clostridia</taxon>
        <taxon>Lachnospirales</taxon>
        <taxon>Lachnospiraceae</taxon>
        <taxon>Eisenbergiella</taxon>
    </lineage>
</organism>